<keyword evidence="9 16" id="KW-1133">Transmembrane helix</keyword>
<evidence type="ECO:0000256" key="15">
    <source>
        <dbReference type="RuleBase" id="RU000461"/>
    </source>
</evidence>
<dbReference type="GO" id="GO:0004497">
    <property type="term" value="F:monooxygenase activity"/>
    <property type="evidence" value="ECO:0007669"/>
    <property type="project" value="UniProtKB-KW"/>
</dbReference>
<comment type="pathway">
    <text evidence="3">Alkaloid biosynthesis.</text>
</comment>
<dbReference type="SUPFAM" id="SSF48264">
    <property type="entry name" value="Cytochrome P450"/>
    <property type="match status" value="1"/>
</dbReference>
<dbReference type="GO" id="GO:0016020">
    <property type="term" value="C:membrane"/>
    <property type="evidence" value="ECO:0007669"/>
    <property type="project" value="UniProtKB-SubCell"/>
</dbReference>
<proteinExistence type="evidence at transcript level"/>
<evidence type="ECO:0000256" key="11">
    <source>
        <dbReference type="ARBA" id="ARBA00023004"/>
    </source>
</evidence>
<evidence type="ECO:0000256" key="5">
    <source>
        <dbReference type="ARBA" id="ARBA00022617"/>
    </source>
</evidence>
<keyword evidence="11 14" id="KW-0408">Iron</keyword>
<evidence type="ECO:0000256" key="16">
    <source>
        <dbReference type="SAM" id="Phobius"/>
    </source>
</evidence>
<dbReference type="InterPro" id="IPR001128">
    <property type="entry name" value="Cyt_P450"/>
</dbReference>
<feature type="binding site" description="axial binding residue" evidence="14">
    <location>
        <position position="455"/>
    </location>
    <ligand>
        <name>heme</name>
        <dbReference type="ChEBI" id="CHEBI:30413"/>
    </ligand>
    <ligandPart>
        <name>Fe</name>
        <dbReference type="ChEBI" id="CHEBI:18248"/>
    </ligandPart>
</feature>
<evidence type="ECO:0000256" key="10">
    <source>
        <dbReference type="ARBA" id="ARBA00023002"/>
    </source>
</evidence>
<dbReference type="PANTHER" id="PTHR47944:SF18">
    <property type="entry name" value="FLAVONOID 3'-MONOOXYGENASE"/>
    <property type="match status" value="1"/>
</dbReference>
<dbReference type="PRINTS" id="PR00463">
    <property type="entry name" value="EP450I"/>
</dbReference>
<dbReference type="FunFam" id="1.10.630.10:FF:000097">
    <property type="entry name" value="Cytochrome P-450 19"/>
    <property type="match status" value="1"/>
</dbReference>
<dbReference type="PRINTS" id="PR00385">
    <property type="entry name" value="P450"/>
</dbReference>
<dbReference type="EMBL" id="DQ272592">
    <property type="protein sequence ID" value="ABB53383.1"/>
    <property type="molecule type" value="mRNA"/>
</dbReference>
<keyword evidence="5 14" id="KW-0349">Heme</keyword>
<evidence type="ECO:0000256" key="12">
    <source>
        <dbReference type="ARBA" id="ARBA00023033"/>
    </source>
</evidence>
<name>Q2XP00_ANTMA</name>
<evidence type="ECO:0000256" key="4">
    <source>
        <dbReference type="ARBA" id="ARBA00010617"/>
    </source>
</evidence>
<dbReference type="EC" id="1.14.13.21" evidence="17"/>
<sequence length="520" mass="57610">MQHQYYSLITMDDISITSLLVPCTFILGFLLLYSFLNRKVKPLPPGPKPWPIVGNLPHLGPKPHQSMAALARVHGPLIHLKMGFVHVVVASSASVAEKFLKVHDANFSSRPPNSGAKHVAYNYQDLVFAPYGPRWRMLRKICALHLFSAKALNDFTHVRQDEVGILTRVLADAGETPLKLGQMMNTCATNAIARVMLGRRVVGHADSKAEEFKAMVVELMVLAGVFNLGDFIPPLEKLDLQGVIAKMKKLHLRFDSFLSKILEDHKINSSDETKGHSDLLNMLISLKDADDAEGGRLTDVEIKALLLNLFAAGTDTTSSTVEWCIAELVRHPEILAQVQKELDSVVGKNRVVKEADLAGLPFLQAVVKENFRLHPSTPLSLPRIAHESCEVNGYLIPKGSTLLVNVWAIARDPNVWDEPLEFRPERFLKGGEKPNVDVRGNDFELIPFGAGRRICAGMSLGIRMVQLLTATLIHAFDFDLADGQLPESLNMEEAYGLTLQRADPLVVHPKPRLAPHVYQT</sequence>
<evidence type="ECO:0000256" key="3">
    <source>
        <dbReference type="ARBA" id="ARBA00004913"/>
    </source>
</evidence>
<keyword evidence="12 15" id="KW-0503">Monooxygenase</keyword>
<dbReference type="Gene3D" id="1.10.630.10">
    <property type="entry name" value="Cytochrome P450"/>
    <property type="match status" value="1"/>
</dbReference>
<dbReference type="PROSITE" id="PS00086">
    <property type="entry name" value="CYTOCHROME_P450"/>
    <property type="match status" value="1"/>
</dbReference>
<comment type="cofactor">
    <cofactor evidence="1 14">
        <name>heme</name>
        <dbReference type="ChEBI" id="CHEBI:30413"/>
    </cofactor>
</comment>
<evidence type="ECO:0000256" key="9">
    <source>
        <dbReference type="ARBA" id="ARBA00022989"/>
    </source>
</evidence>
<keyword evidence="13 16" id="KW-0472">Membrane</keyword>
<protein>
    <submittedName>
        <fullName evidence="17">Flavonoid-3'-hydroxylase</fullName>
        <ecNumber evidence="17">1.14.13.21</ecNumber>
    </submittedName>
</protein>
<evidence type="ECO:0000256" key="1">
    <source>
        <dbReference type="ARBA" id="ARBA00001971"/>
    </source>
</evidence>
<comment type="subcellular location">
    <subcellularLocation>
        <location evidence="2">Membrane</location>
        <topology evidence="2">Single-pass membrane protein</topology>
    </subcellularLocation>
</comment>
<evidence type="ECO:0000256" key="8">
    <source>
        <dbReference type="ARBA" id="ARBA00022857"/>
    </source>
</evidence>
<dbReference type="InterPro" id="IPR002401">
    <property type="entry name" value="Cyt_P450_E_grp-I"/>
</dbReference>
<keyword evidence="10 15" id="KW-0560">Oxidoreductase</keyword>
<keyword evidence="7 14" id="KW-0479">Metal-binding</keyword>
<accession>Q2XP00</accession>
<dbReference type="Pfam" id="PF00067">
    <property type="entry name" value="p450"/>
    <property type="match status" value="1"/>
</dbReference>
<reference evidence="17" key="1">
    <citation type="submission" date="2005-11" db="EMBL/GenBank/DDBJ databases">
        <title>Cloning and characterisation of flavonol synthase and flavonoid-3'-hydroxylase from Antirrhinum majus.</title>
        <authorList>
            <person name="Davies K.M."/>
            <person name="Marshall G.B."/>
        </authorList>
    </citation>
    <scope>NUCLEOTIDE SEQUENCE</scope>
</reference>
<evidence type="ECO:0000313" key="17">
    <source>
        <dbReference type="EMBL" id="ABB53383.1"/>
    </source>
</evidence>
<reference evidence="17" key="2">
    <citation type="journal article" date="2006" name="Plant Cell">
        <title>A small family of MYB-regulatory genes controls floral pigmentation intensity and patterning in the genus Antirrhinum.</title>
        <authorList>
            <person name="Schwinn K."/>
            <person name="Venail J."/>
            <person name="Shang Y."/>
            <person name="Mackay S."/>
            <person name="Alm V."/>
            <person name="Butelli E."/>
            <person name="Oyama R."/>
            <person name="Bailey P."/>
            <person name="Davies K."/>
            <person name="Martin C."/>
        </authorList>
    </citation>
    <scope>NUCLEOTIDE SEQUENCE</scope>
</reference>
<dbReference type="GO" id="GO:0005506">
    <property type="term" value="F:iron ion binding"/>
    <property type="evidence" value="ECO:0007669"/>
    <property type="project" value="InterPro"/>
</dbReference>
<dbReference type="GO" id="GO:0016705">
    <property type="term" value="F:oxidoreductase activity, acting on paired donors, with incorporation or reduction of molecular oxygen"/>
    <property type="evidence" value="ECO:0007669"/>
    <property type="project" value="InterPro"/>
</dbReference>
<evidence type="ECO:0000256" key="14">
    <source>
        <dbReference type="PIRSR" id="PIRSR602401-1"/>
    </source>
</evidence>
<keyword evidence="6 16" id="KW-0812">Transmembrane</keyword>
<evidence type="ECO:0000256" key="13">
    <source>
        <dbReference type="ARBA" id="ARBA00023136"/>
    </source>
</evidence>
<feature type="transmembrane region" description="Helical" evidence="16">
    <location>
        <begin position="14"/>
        <end position="36"/>
    </location>
</feature>
<keyword evidence="8" id="KW-0521">NADP</keyword>
<evidence type="ECO:0000256" key="7">
    <source>
        <dbReference type="ARBA" id="ARBA00022723"/>
    </source>
</evidence>
<dbReference type="AlphaFoldDB" id="Q2XP00"/>
<dbReference type="InterPro" id="IPR036396">
    <property type="entry name" value="Cyt_P450_sf"/>
</dbReference>
<evidence type="ECO:0000256" key="6">
    <source>
        <dbReference type="ARBA" id="ARBA00022692"/>
    </source>
</evidence>
<dbReference type="GO" id="GO:0020037">
    <property type="term" value="F:heme binding"/>
    <property type="evidence" value="ECO:0007669"/>
    <property type="project" value="InterPro"/>
</dbReference>
<evidence type="ECO:0000256" key="2">
    <source>
        <dbReference type="ARBA" id="ARBA00004167"/>
    </source>
</evidence>
<comment type="similarity">
    <text evidence="4 15">Belongs to the cytochrome P450 family.</text>
</comment>
<dbReference type="PANTHER" id="PTHR47944">
    <property type="entry name" value="CYTOCHROME P450 98A9"/>
    <property type="match status" value="1"/>
</dbReference>
<dbReference type="InterPro" id="IPR017972">
    <property type="entry name" value="Cyt_P450_CS"/>
</dbReference>
<organism evidence="17">
    <name type="scientific">Antirrhinum majus</name>
    <name type="common">Garden snapdragon</name>
    <dbReference type="NCBI Taxonomy" id="4151"/>
    <lineage>
        <taxon>Eukaryota</taxon>
        <taxon>Viridiplantae</taxon>
        <taxon>Streptophyta</taxon>
        <taxon>Embryophyta</taxon>
        <taxon>Tracheophyta</taxon>
        <taxon>Spermatophyta</taxon>
        <taxon>Magnoliopsida</taxon>
        <taxon>eudicotyledons</taxon>
        <taxon>Gunneridae</taxon>
        <taxon>Pentapetalae</taxon>
        <taxon>asterids</taxon>
        <taxon>lamiids</taxon>
        <taxon>Lamiales</taxon>
        <taxon>Plantaginaceae</taxon>
        <taxon>Antirrhineae</taxon>
        <taxon>Antirrhinum</taxon>
    </lineage>
</organism>